<keyword evidence="1" id="KW-1133">Transmembrane helix</keyword>
<gene>
    <name evidence="2" type="ORF">D6D54_07415</name>
</gene>
<accession>A0A3S0TX24</accession>
<feature type="transmembrane region" description="Helical" evidence="1">
    <location>
        <begin position="116"/>
        <end position="136"/>
    </location>
</feature>
<evidence type="ECO:0000313" key="2">
    <source>
        <dbReference type="EMBL" id="RUP75981.1"/>
    </source>
</evidence>
<dbReference type="EMBL" id="RAHC01000012">
    <property type="protein sequence ID" value="RUP75981.1"/>
    <property type="molecule type" value="Genomic_DNA"/>
</dbReference>
<feature type="transmembrane region" description="Helical" evidence="1">
    <location>
        <begin position="235"/>
        <end position="258"/>
    </location>
</feature>
<feature type="transmembrane region" description="Helical" evidence="1">
    <location>
        <begin position="50"/>
        <end position="70"/>
    </location>
</feature>
<keyword evidence="1" id="KW-0812">Transmembrane</keyword>
<dbReference type="Proteomes" id="UP000274545">
    <property type="component" value="Unassembled WGS sequence"/>
</dbReference>
<protein>
    <submittedName>
        <fullName evidence="2">Uncharacterized protein</fullName>
    </submittedName>
</protein>
<keyword evidence="1" id="KW-0472">Membrane</keyword>
<evidence type="ECO:0000256" key="1">
    <source>
        <dbReference type="SAM" id="Phobius"/>
    </source>
</evidence>
<feature type="transmembrane region" description="Helical" evidence="1">
    <location>
        <begin position="148"/>
        <end position="171"/>
    </location>
</feature>
<feature type="transmembrane region" description="Helical" evidence="1">
    <location>
        <begin position="192"/>
        <end position="215"/>
    </location>
</feature>
<reference evidence="2 3" key="1">
    <citation type="journal article" date="2019" name="Genome Biol. Evol.">
        <title>Toxin and genome evolution in a Drosophila defensive symbiosis.</title>
        <authorList>
            <person name="Ballinger M.J."/>
            <person name="Gawryluk R.M."/>
            <person name="Perlman S.J."/>
        </authorList>
    </citation>
    <scope>NUCLEOTIDE SEQUENCE [LARGE SCALE GENOMIC DNA]</scope>
    <source>
        <strain evidence="3">sNeo</strain>
    </source>
</reference>
<feature type="transmembrane region" description="Helical" evidence="1">
    <location>
        <begin position="90"/>
        <end position="109"/>
    </location>
</feature>
<dbReference type="AlphaFoldDB" id="A0A3S0TX24"/>
<proteinExistence type="predicted"/>
<organism evidence="2 3">
    <name type="scientific">Spiroplasma poulsonii</name>
    <dbReference type="NCBI Taxonomy" id="2138"/>
    <lineage>
        <taxon>Bacteria</taxon>
        <taxon>Bacillati</taxon>
        <taxon>Mycoplasmatota</taxon>
        <taxon>Mollicutes</taxon>
        <taxon>Entomoplasmatales</taxon>
        <taxon>Spiroplasmataceae</taxon>
        <taxon>Spiroplasma</taxon>
    </lineage>
</organism>
<comment type="caution">
    <text evidence="2">The sequence shown here is derived from an EMBL/GenBank/DDBJ whole genome shotgun (WGS) entry which is preliminary data.</text>
</comment>
<dbReference type="RefSeq" id="WP_127093285.1">
    <property type="nucleotide sequence ID" value="NZ_RAHC01000012.1"/>
</dbReference>
<feature type="transmembrane region" description="Helical" evidence="1">
    <location>
        <begin position="20"/>
        <end position="38"/>
    </location>
</feature>
<name>A0A3S0TX24_9MOLU</name>
<evidence type="ECO:0000313" key="3">
    <source>
        <dbReference type="Proteomes" id="UP000274545"/>
    </source>
</evidence>
<sequence>MDVSLDTYAQWEYLNIMLEVFQEAFVFPLFFFIGKIKNNAINDLNKIRQIYLFVFFIFLIIIFSISFFTSDLIKIIDGYNYYDKIIFFNLQLYSKIPEILLLISTVFLLNIGKSKWFFFLLFVKMIIYIILDFTLGNKNVFLNSYVGLGLSSILTNVFLFSISLIIIANFFGAKNFWNFKTFRLTKLEFNQVFFLNFIFTFLSSIINNFFYLLLIAKSMNVFTVSGSYWLANQLIWNWVLLPIIALVEVFKAIIAIYVDNGVNKKELNIKFIKYFKLFFFYLLFLQVFFLVYEFLFLGF</sequence>
<feature type="transmembrane region" description="Helical" evidence="1">
    <location>
        <begin position="278"/>
        <end position="297"/>
    </location>
</feature>